<evidence type="ECO:0000256" key="3">
    <source>
        <dbReference type="ARBA" id="ARBA00022777"/>
    </source>
</evidence>
<sequence length="283" mass="30981">MKTLCIGEILWDVFPDKKVWGGAPANFIFHTVQMGAEAAAYSAVGDDELGREITRAIKDCGINLKAPTTDHPTGVVDITLNKDGSANYQFNADCAWDHIALSSELINLSSNADLIAFGSLAQRSEQSRQTIYEALRHRKSCCKVLFDINLRQNFYSEEVILKSLNECDFLKLNEEELPIICDLLNIEEAELSDSFNLELIILTLGEEGSTIISQNETSIMSASPCELVDTVGAGDSFTACFIINYLQGMPIKDAQKQASDMAAYVCSHSGATVELPAKLKLTP</sequence>
<dbReference type="Proteomes" id="UP000004947">
    <property type="component" value="Unassembled WGS sequence"/>
</dbReference>
<feature type="domain" description="Carbohydrate kinase PfkB" evidence="4">
    <location>
        <begin position="17"/>
        <end position="277"/>
    </location>
</feature>
<name>A6DJR8_9BACT</name>
<accession>A6DJR8</accession>
<dbReference type="Gene3D" id="3.40.1190.20">
    <property type="match status" value="1"/>
</dbReference>
<dbReference type="STRING" id="313628.LNTAR_12336"/>
<keyword evidence="3 5" id="KW-0418">Kinase</keyword>
<dbReference type="PANTHER" id="PTHR43085:SF57">
    <property type="entry name" value="CARBOHYDRATE KINASE PFKB DOMAIN-CONTAINING PROTEIN"/>
    <property type="match status" value="1"/>
</dbReference>
<dbReference type="GO" id="GO:0016301">
    <property type="term" value="F:kinase activity"/>
    <property type="evidence" value="ECO:0007669"/>
    <property type="project" value="UniProtKB-KW"/>
</dbReference>
<evidence type="ECO:0000313" key="6">
    <source>
        <dbReference type="Proteomes" id="UP000004947"/>
    </source>
</evidence>
<evidence type="ECO:0000256" key="2">
    <source>
        <dbReference type="ARBA" id="ARBA00022679"/>
    </source>
</evidence>
<gene>
    <name evidence="5" type="ORF">LNTAR_12336</name>
</gene>
<dbReference type="eggNOG" id="COG0524">
    <property type="taxonomic scope" value="Bacteria"/>
</dbReference>
<dbReference type="InterPro" id="IPR011611">
    <property type="entry name" value="PfkB_dom"/>
</dbReference>
<organism evidence="5 6">
    <name type="scientific">Lentisphaera araneosa HTCC2155</name>
    <dbReference type="NCBI Taxonomy" id="313628"/>
    <lineage>
        <taxon>Bacteria</taxon>
        <taxon>Pseudomonadati</taxon>
        <taxon>Lentisphaerota</taxon>
        <taxon>Lentisphaeria</taxon>
        <taxon>Lentisphaerales</taxon>
        <taxon>Lentisphaeraceae</taxon>
        <taxon>Lentisphaera</taxon>
    </lineage>
</organism>
<reference evidence="5 6" key="1">
    <citation type="journal article" date="2010" name="J. Bacteriol.">
        <title>Genome sequence of Lentisphaera araneosa HTCC2155T, the type species of the order Lentisphaerales in the phylum Lentisphaerae.</title>
        <authorList>
            <person name="Thrash J.C."/>
            <person name="Cho J.C."/>
            <person name="Vergin K.L."/>
            <person name="Morris R.M."/>
            <person name="Giovannoni S.J."/>
        </authorList>
    </citation>
    <scope>NUCLEOTIDE SEQUENCE [LARGE SCALE GENOMIC DNA]</scope>
    <source>
        <strain evidence="5 6">HTCC2155</strain>
    </source>
</reference>
<dbReference type="InterPro" id="IPR050306">
    <property type="entry name" value="PfkB_Carbo_kinase"/>
</dbReference>
<evidence type="ECO:0000313" key="5">
    <source>
        <dbReference type="EMBL" id="EDM28142.1"/>
    </source>
</evidence>
<evidence type="ECO:0000256" key="1">
    <source>
        <dbReference type="ARBA" id="ARBA00010688"/>
    </source>
</evidence>
<dbReference type="Pfam" id="PF00294">
    <property type="entry name" value="PfkB"/>
    <property type="match status" value="1"/>
</dbReference>
<dbReference type="RefSeq" id="WP_007278135.1">
    <property type="nucleotide sequence ID" value="NZ_ABCK01000006.1"/>
</dbReference>
<proteinExistence type="inferred from homology"/>
<comment type="caution">
    <text evidence="5">The sequence shown here is derived from an EMBL/GenBank/DDBJ whole genome shotgun (WGS) entry which is preliminary data.</text>
</comment>
<evidence type="ECO:0000259" key="4">
    <source>
        <dbReference type="Pfam" id="PF00294"/>
    </source>
</evidence>
<dbReference type="InterPro" id="IPR029056">
    <property type="entry name" value="Ribokinase-like"/>
</dbReference>
<dbReference type="CDD" id="cd01167">
    <property type="entry name" value="bac_FRK"/>
    <property type="match status" value="1"/>
</dbReference>
<keyword evidence="6" id="KW-1185">Reference proteome</keyword>
<dbReference type="SUPFAM" id="SSF53613">
    <property type="entry name" value="Ribokinase-like"/>
    <property type="match status" value="1"/>
</dbReference>
<dbReference type="PANTHER" id="PTHR43085">
    <property type="entry name" value="HEXOKINASE FAMILY MEMBER"/>
    <property type="match status" value="1"/>
</dbReference>
<dbReference type="EMBL" id="ABCK01000006">
    <property type="protein sequence ID" value="EDM28142.1"/>
    <property type="molecule type" value="Genomic_DNA"/>
</dbReference>
<comment type="similarity">
    <text evidence="1">Belongs to the carbohydrate kinase PfkB family.</text>
</comment>
<keyword evidence="2" id="KW-0808">Transferase</keyword>
<protein>
    <submittedName>
        <fullName evidence="5">Fructokinase</fullName>
    </submittedName>
</protein>
<dbReference type="AlphaFoldDB" id="A6DJR8"/>
<dbReference type="OrthoDB" id="9813569at2"/>